<reference evidence="1" key="1">
    <citation type="submission" date="2021-01" db="EMBL/GenBank/DDBJ databases">
        <authorList>
            <consortium name="Genoscope - CEA"/>
            <person name="William W."/>
        </authorList>
    </citation>
    <scope>NUCLEOTIDE SEQUENCE</scope>
</reference>
<protein>
    <submittedName>
        <fullName evidence="1">(rape) hypothetical protein</fullName>
    </submittedName>
</protein>
<evidence type="ECO:0000313" key="1">
    <source>
        <dbReference type="EMBL" id="CAF1918335.1"/>
    </source>
</evidence>
<accession>A0A816KQJ3</accession>
<dbReference type="AlphaFoldDB" id="A0A816KQJ3"/>
<sequence length="51" mass="5885">MLRTLPYTLHRYPPYRKTQPSATYGALIVMTVERELGTMLNAFLGVDTLKR</sequence>
<proteinExistence type="predicted"/>
<gene>
    <name evidence="1" type="ORF">DARMORV10_C02P43220.1</name>
</gene>
<dbReference type="EMBL" id="HG994366">
    <property type="protein sequence ID" value="CAF1918335.1"/>
    <property type="molecule type" value="Genomic_DNA"/>
</dbReference>
<dbReference type="Proteomes" id="UP001295469">
    <property type="component" value="Chromosome C02"/>
</dbReference>
<name>A0A816KQJ3_BRANA</name>
<organism evidence="1">
    <name type="scientific">Brassica napus</name>
    <name type="common">Rape</name>
    <dbReference type="NCBI Taxonomy" id="3708"/>
    <lineage>
        <taxon>Eukaryota</taxon>
        <taxon>Viridiplantae</taxon>
        <taxon>Streptophyta</taxon>
        <taxon>Embryophyta</taxon>
        <taxon>Tracheophyta</taxon>
        <taxon>Spermatophyta</taxon>
        <taxon>Magnoliopsida</taxon>
        <taxon>eudicotyledons</taxon>
        <taxon>Gunneridae</taxon>
        <taxon>Pentapetalae</taxon>
        <taxon>rosids</taxon>
        <taxon>malvids</taxon>
        <taxon>Brassicales</taxon>
        <taxon>Brassicaceae</taxon>
        <taxon>Brassiceae</taxon>
        <taxon>Brassica</taxon>
    </lineage>
</organism>